<reference evidence="1 2" key="1">
    <citation type="submission" date="2019-07" db="EMBL/GenBank/DDBJ databases">
        <title>Thalassofilum flectens gen. nov., sp. nov., a novel moderate thermophilic anaerobe from a shallow sea hot spring in Kunashir Island (Russia), representing a new family in the order Bacteroidales, and proposal of Thalassofilacea fam. nov.</title>
        <authorList>
            <person name="Kochetkova T.V."/>
            <person name="Podosokorskaya O.A."/>
            <person name="Novikov A."/>
            <person name="Elcheninov A.G."/>
            <person name="Toshchakov S.V."/>
            <person name="Kublanov I.V."/>
        </authorList>
    </citation>
    <scope>NUCLEOTIDE SEQUENCE [LARGE SCALE GENOMIC DNA]</scope>
    <source>
        <strain evidence="1 2">38-H</strain>
    </source>
</reference>
<dbReference type="RefSeq" id="WP_173072276.1">
    <property type="nucleotide sequence ID" value="NZ_CP041345.1"/>
</dbReference>
<dbReference type="PROSITE" id="PS51257">
    <property type="entry name" value="PROKAR_LIPOPROTEIN"/>
    <property type="match status" value="1"/>
</dbReference>
<protein>
    <submittedName>
        <fullName evidence="1">DUF4270 domain-containing protein</fullName>
    </submittedName>
</protein>
<proteinExistence type="predicted"/>
<dbReference type="EMBL" id="CP041345">
    <property type="protein sequence ID" value="QKG78760.1"/>
    <property type="molecule type" value="Genomic_DNA"/>
</dbReference>
<name>A0A7D4B9L8_9BACT</name>
<dbReference type="Proteomes" id="UP000500961">
    <property type="component" value="Chromosome"/>
</dbReference>
<dbReference type="InterPro" id="IPR025366">
    <property type="entry name" value="DUF4270"/>
</dbReference>
<accession>A0A7D4B9L8</accession>
<organism evidence="1 2">
    <name type="scientific">Tenuifilum thalassicum</name>
    <dbReference type="NCBI Taxonomy" id="2590900"/>
    <lineage>
        <taxon>Bacteria</taxon>
        <taxon>Pseudomonadati</taxon>
        <taxon>Bacteroidota</taxon>
        <taxon>Bacteroidia</taxon>
        <taxon>Bacteroidales</taxon>
        <taxon>Tenuifilaceae</taxon>
        <taxon>Tenuifilum</taxon>
    </lineage>
</organism>
<keyword evidence="2" id="KW-1185">Reference proteome</keyword>
<sequence length="433" mass="49031">MTTLKFQRVRNNFSWPFRFLFLILASSLTSCYNEPGFLGNNLLPDDDIFQVRVDSTFKVSASTLTKDSLNTLNSSSGLVGYINNEIFGSTKASIICRYLPVESTEGYGGSTATADSIFFYFTPSGFYGDTTTELNLHIHEITDTSILWGYPNALSPIDNNLYNPTPLISTTLNGNGQLKLSLPLTFGQSLMDSLALTDSKLFYSKYKGFYITVDDVAGFGGVTYNISYSNMYLKLYYHYNKEVDGKDSTFTSSKIFSLNRWYFQYLHDPSKADPAKKIQHLNDTITEDTLFYIQNFGGVYGKIKFPDLEQWRDSMPMVVHRAELLIGNENSISATDSLINQLLFYYRDNNEWNGVIVDQQSSSGINTNGSYQNHTNSYKVDITYHFQKLLKGEYSDNSLYVFPYSSTNIKYGLLKTSNSSTPIKLIITYSKLK</sequence>
<gene>
    <name evidence="1" type="ORF">FHG85_00240</name>
</gene>
<dbReference type="Pfam" id="PF14092">
    <property type="entry name" value="DUF4270"/>
    <property type="match status" value="1"/>
</dbReference>
<evidence type="ECO:0000313" key="1">
    <source>
        <dbReference type="EMBL" id="QKG78760.1"/>
    </source>
</evidence>
<evidence type="ECO:0000313" key="2">
    <source>
        <dbReference type="Proteomes" id="UP000500961"/>
    </source>
</evidence>
<dbReference type="AlphaFoldDB" id="A0A7D4B9L8"/>
<dbReference type="KEGG" id="ttz:FHG85_00240"/>